<organism evidence="5 6">
    <name type="scientific">Colletotrichum sidae</name>
    <dbReference type="NCBI Taxonomy" id="1347389"/>
    <lineage>
        <taxon>Eukaryota</taxon>
        <taxon>Fungi</taxon>
        <taxon>Dikarya</taxon>
        <taxon>Ascomycota</taxon>
        <taxon>Pezizomycotina</taxon>
        <taxon>Sordariomycetes</taxon>
        <taxon>Hypocreomycetidae</taxon>
        <taxon>Glomerellales</taxon>
        <taxon>Glomerellaceae</taxon>
        <taxon>Colletotrichum</taxon>
        <taxon>Colletotrichum orbiculare species complex</taxon>
    </lineage>
</organism>
<dbReference type="Gene3D" id="3.30.559.30">
    <property type="entry name" value="Nonribosomal peptide synthetase, condensation domain"/>
    <property type="match status" value="2"/>
</dbReference>
<dbReference type="CDD" id="cd05918">
    <property type="entry name" value="A_NRPS_SidN3_like"/>
    <property type="match status" value="1"/>
</dbReference>
<dbReference type="Gene3D" id="1.10.1200.10">
    <property type="entry name" value="ACP-like"/>
    <property type="match status" value="1"/>
</dbReference>
<dbReference type="InterPro" id="IPR000873">
    <property type="entry name" value="AMP-dep_synth/lig_dom"/>
</dbReference>
<dbReference type="PROSITE" id="PS50075">
    <property type="entry name" value="CARRIER"/>
    <property type="match status" value="1"/>
</dbReference>
<evidence type="ECO:0000259" key="4">
    <source>
        <dbReference type="PROSITE" id="PS50075"/>
    </source>
</evidence>
<dbReference type="InterPro" id="IPR009081">
    <property type="entry name" value="PP-bd_ACP"/>
</dbReference>
<gene>
    <name evidence="5" type="primary">NPS6</name>
    <name evidence="5" type="ORF">C8034_v010742</name>
</gene>
<reference evidence="5 6" key="1">
    <citation type="submission" date="2018-11" db="EMBL/GenBank/DDBJ databases">
        <title>Genome sequence and assembly of Colletotrichum sidae.</title>
        <authorList>
            <person name="Gan P."/>
            <person name="Shirasu K."/>
        </authorList>
    </citation>
    <scope>NUCLEOTIDE SEQUENCE [LARGE SCALE GENOMIC DNA]</scope>
    <source>
        <strain evidence="5 6">CBS 518.97</strain>
    </source>
</reference>
<sequence length="1442" mass="155974">MTSVFATSPASDHDASAIASFCDKHDISREALYLAAWSYTLSIYSAASTVSTNLLRSTNQHPQGGVVPVSATVEGHMTTLEACLSIQILDEGADVEYETFCSETTVGVDFFNGGTLIKFSQIEATDVGLEIRGPVQACLEVDVHGSIWLRCQPHSLPAISADALLETFTTILTQFATTSHDTRLKDIDVLGPVNRAILEGWSPSRLVAVERCIHDYVDEHALADPHKEAVVATEGPNFTYAQLSQCSSRLALRLLGLGVKGGDIIPILFDKSSLAVLAIVAILKAGAAFVGFSAETPVNFLRECASIAAVQLIVTSRQHEGLVGRLGRRALVLDDELLSSLDETDVDTFQSPACPSDLAYLVFTSGSTGVPKAVMTEHQAYVTDALAQQQAALLTPSSRVLHFASYNFDATNFDVLSTLVAGGTVCVPAESDRVSRLAGAIADLGANLLGVTATLAQTLDPRAVPSLRTVILCGEANSPEIVAKWTARAPGGLDVVNGYGPSEASCAFSYNVYTRQNPRANNVGRALDGACWGWVVSPDDHERLLPVGARGELLIQGPTLSRGYLGEPEKTARAFVRNPGWLPAGGSGTEPDMGRLYRTGDVVRQLPDRSFEVFGRIDTQVKLNGQRVELGEVEHRVRQVRSPERTVEVLDLSAKGKADSKVLAAFYAPGVGSHPRDSPALDLIGSAAIDIHATKAKLANDLKSIAIPRAFVPLRFMPVTIQGKLDRKLLQALGRALDKNLLASFSGHAVVVNGEPVSGEFEELVRELFSQTLNLERGVIFRDSDFFAMGGDSVQGIKLVSLARKLGFNLSVPDILQNPTVRDLAGVAERSKTTTGRTGTYQPFAGILDTSALDEVRTKAAEYTSGVDDIEDMTHATDLQASCVAFSTYREERRGINWLLCDFETPHNEETVRQMCQTLVQRHPTLRTFFIAHQRTLYQVISKSFQPTIRTHLHAQDVQKTTRCLMESDLRTRAVEMTEPQTAFELLSQTDAARIQRLIIRLSAAQYDGHSVSILGRDMTSLLGGAQLPVEPRGSYAAYMHHVRTVELDRGLAYWRTLLAGAEMPQIAERQSRAPSGLDFVDGVLVKMVDTRLLDLDGTATTTKLSPRSTRATVVKTAWALTLARLTGKTDVVFGSTGWGRNHAVGYAQDVAGSCTSHIPTRARIGGTSTCGELLEQLRAQHVESMRFENIGASTIVEKCTAWQRWTRFSSLVVFQGLDIQTAAEGEEGPAEGARAVKFTEIMDPGDRTDLVVHVEPFGRKTRVMMAFAKKNVPEDVADGMMKTFEEYLEKMAQGGEQAIELSLDSPPLLPVLVSGVGPKVGEVRSGGVTDAQAESIVKQVWMGVLDVADGEFDNLEQRGESFLAVWGNPVAAAALAHEYRRRGHAVSTEDMLRNQTATEQMKMVGLLVTPASFLVEVDMVSEVSVDTSAAKLSSVVEIAAV</sequence>
<dbReference type="Gene3D" id="3.30.300.30">
    <property type="match status" value="1"/>
</dbReference>
<keyword evidence="1" id="KW-0596">Phosphopantetheine</keyword>
<dbReference type="PANTHER" id="PTHR45527">
    <property type="entry name" value="NONRIBOSOMAL PEPTIDE SYNTHETASE"/>
    <property type="match status" value="1"/>
</dbReference>
<dbReference type="PANTHER" id="PTHR45527:SF1">
    <property type="entry name" value="FATTY ACID SYNTHASE"/>
    <property type="match status" value="1"/>
</dbReference>
<dbReference type="GO" id="GO:0031177">
    <property type="term" value="F:phosphopantetheine binding"/>
    <property type="evidence" value="ECO:0007669"/>
    <property type="project" value="TreeGrafter"/>
</dbReference>
<dbReference type="SUPFAM" id="SSF56801">
    <property type="entry name" value="Acetyl-CoA synthetase-like"/>
    <property type="match status" value="1"/>
</dbReference>
<dbReference type="Pfam" id="PF00501">
    <property type="entry name" value="AMP-binding"/>
    <property type="match status" value="1"/>
</dbReference>
<dbReference type="NCBIfam" id="TIGR01733">
    <property type="entry name" value="AA-adenyl-dom"/>
    <property type="match status" value="1"/>
</dbReference>
<dbReference type="PROSITE" id="PS00455">
    <property type="entry name" value="AMP_BINDING"/>
    <property type="match status" value="1"/>
</dbReference>
<dbReference type="InterPro" id="IPR010071">
    <property type="entry name" value="AA_adenyl_dom"/>
</dbReference>
<proteinExistence type="predicted"/>
<dbReference type="Pfam" id="PF00550">
    <property type="entry name" value="PP-binding"/>
    <property type="match status" value="1"/>
</dbReference>
<dbReference type="Gene3D" id="3.30.559.10">
    <property type="entry name" value="Chloramphenicol acetyltransferase-like domain"/>
    <property type="match status" value="1"/>
</dbReference>
<accession>A0A4R8TJM0</accession>
<dbReference type="InterPro" id="IPR023213">
    <property type="entry name" value="CAT-like_dom_sf"/>
</dbReference>
<dbReference type="GO" id="GO:0016874">
    <property type="term" value="F:ligase activity"/>
    <property type="evidence" value="ECO:0007669"/>
    <property type="project" value="UniProtKB-KW"/>
</dbReference>
<keyword evidence="2" id="KW-0597">Phosphoprotein</keyword>
<feature type="domain" description="Carrier" evidence="4">
    <location>
        <begin position="756"/>
        <end position="832"/>
    </location>
</feature>
<dbReference type="SUPFAM" id="SSF52777">
    <property type="entry name" value="CoA-dependent acyltransferases"/>
    <property type="match status" value="2"/>
</dbReference>
<dbReference type="SUPFAM" id="SSF47336">
    <property type="entry name" value="ACP-like"/>
    <property type="match status" value="1"/>
</dbReference>
<keyword evidence="3" id="KW-0436">Ligase</keyword>
<dbReference type="InterPro" id="IPR001242">
    <property type="entry name" value="Condensation_dom"/>
</dbReference>
<dbReference type="InterPro" id="IPR020845">
    <property type="entry name" value="AMP-binding_CS"/>
</dbReference>
<evidence type="ECO:0000313" key="5">
    <source>
        <dbReference type="EMBL" id="TEA18689.1"/>
    </source>
</evidence>
<dbReference type="InterPro" id="IPR036736">
    <property type="entry name" value="ACP-like_sf"/>
</dbReference>
<name>A0A4R8TJM0_9PEZI</name>
<evidence type="ECO:0000256" key="1">
    <source>
        <dbReference type="ARBA" id="ARBA00022450"/>
    </source>
</evidence>
<dbReference type="Pfam" id="PF00668">
    <property type="entry name" value="Condensation"/>
    <property type="match status" value="1"/>
</dbReference>
<dbReference type="InterPro" id="IPR045851">
    <property type="entry name" value="AMP-bd_C_sf"/>
</dbReference>
<evidence type="ECO:0000256" key="2">
    <source>
        <dbReference type="ARBA" id="ARBA00022553"/>
    </source>
</evidence>
<evidence type="ECO:0000313" key="6">
    <source>
        <dbReference type="Proteomes" id="UP000295604"/>
    </source>
</evidence>
<dbReference type="InterPro" id="IPR006162">
    <property type="entry name" value="Ppantetheine_attach_site"/>
</dbReference>
<evidence type="ECO:0000256" key="3">
    <source>
        <dbReference type="ARBA" id="ARBA00022598"/>
    </source>
</evidence>
<dbReference type="GO" id="GO:0043041">
    <property type="term" value="P:amino acid activation for nonribosomal peptide biosynthetic process"/>
    <property type="evidence" value="ECO:0007669"/>
    <property type="project" value="TreeGrafter"/>
</dbReference>
<dbReference type="GO" id="GO:0005737">
    <property type="term" value="C:cytoplasm"/>
    <property type="evidence" value="ECO:0007669"/>
    <property type="project" value="TreeGrafter"/>
</dbReference>
<protein>
    <submittedName>
        <fullName evidence="5">Nonribosomal peptide synthetase 6</fullName>
    </submittedName>
</protein>
<keyword evidence="6" id="KW-1185">Reference proteome</keyword>
<dbReference type="Proteomes" id="UP000295604">
    <property type="component" value="Unassembled WGS sequence"/>
</dbReference>
<dbReference type="EMBL" id="QAPF01000060">
    <property type="protein sequence ID" value="TEA18689.1"/>
    <property type="molecule type" value="Genomic_DNA"/>
</dbReference>
<comment type="caution">
    <text evidence="5">The sequence shown here is derived from an EMBL/GenBank/DDBJ whole genome shotgun (WGS) entry which is preliminary data.</text>
</comment>
<dbReference type="GO" id="GO:0044550">
    <property type="term" value="P:secondary metabolite biosynthetic process"/>
    <property type="evidence" value="ECO:0007669"/>
    <property type="project" value="TreeGrafter"/>
</dbReference>
<dbReference type="PROSITE" id="PS00012">
    <property type="entry name" value="PHOSPHOPANTETHEINE"/>
    <property type="match status" value="1"/>
</dbReference>
<dbReference type="Gene3D" id="3.40.50.12780">
    <property type="entry name" value="N-terminal domain of ligase-like"/>
    <property type="match status" value="1"/>
</dbReference>
<dbReference type="InterPro" id="IPR042099">
    <property type="entry name" value="ANL_N_sf"/>
</dbReference>